<dbReference type="Gene3D" id="1.20.910.10">
    <property type="entry name" value="Heme oxygenase-like"/>
    <property type="match status" value="1"/>
</dbReference>
<dbReference type="Pfam" id="PF14518">
    <property type="entry name" value="Haem_oxygenas_2"/>
    <property type="match status" value="1"/>
</dbReference>
<dbReference type="PANTHER" id="PTHR40279:SF3">
    <property type="entry name" value="4-AMINOBENZOATE SYNTHASE"/>
    <property type="match status" value="1"/>
</dbReference>
<evidence type="ECO:0000256" key="1">
    <source>
        <dbReference type="ARBA" id="ARBA00023002"/>
    </source>
</evidence>
<dbReference type="RefSeq" id="WP_208339185.1">
    <property type="nucleotide sequence ID" value="NZ_CAWQFN010000498.1"/>
</dbReference>
<organism evidence="2 3">
    <name type="scientific">Aetokthonos hydrillicola Thurmond2011</name>
    <dbReference type="NCBI Taxonomy" id="2712845"/>
    <lineage>
        <taxon>Bacteria</taxon>
        <taxon>Bacillati</taxon>
        <taxon>Cyanobacteriota</taxon>
        <taxon>Cyanophyceae</taxon>
        <taxon>Nostocales</taxon>
        <taxon>Hapalosiphonaceae</taxon>
        <taxon>Aetokthonos</taxon>
    </lineage>
</organism>
<dbReference type="InterPro" id="IPR039068">
    <property type="entry name" value="PqqC-like"/>
</dbReference>
<sequence length="239" mass="27592">MISRDEFWMMADEARLETEYLADEKLHYLQRASLETLQRICLQYRYFTKEFPNNLGILIAKLPYGKLKSLLAEILAEELGEGEEKKAHLKLWDNFLISIGISDSVFESSINSENKALLEEIKQLTISQSPAYAVGLCGMGGECLCQIYLSTMYKNLIQNPYIQDNKANIDWEFWKFHVGEADIIHRQLVRQAINEMTDINPSCVEDLAAGYQKAKHKWDTFWNNVYTAAHIAEKMQPVI</sequence>
<keyword evidence="3" id="KW-1185">Reference proteome</keyword>
<evidence type="ECO:0000313" key="2">
    <source>
        <dbReference type="EMBL" id="MDR9897454.1"/>
    </source>
</evidence>
<dbReference type="EMBL" id="JAALHA020000012">
    <property type="protein sequence ID" value="MDR9897454.1"/>
    <property type="molecule type" value="Genomic_DNA"/>
</dbReference>
<dbReference type="InterPro" id="IPR016084">
    <property type="entry name" value="Haem_Oase-like_multi-hlx"/>
</dbReference>
<comment type="caution">
    <text evidence="2">The sequence shown here is derived from an EMBL/GenBank/DDBJ whole genome shotgun (WGS) entry which is preliminary data.</text>
</comment>
<dbReference type="AlphaFoldDB" id="A0AAP5MC02"/>
<gene>
    <name evidence="2" type="ORF">G7B40_023210</name>
</gene>
<keyword evidence="1" id="KW-0560">Oxidoreductase</keyword>
<evidence type="ECO:0000313" key="3">
    <source>
        <dbReference type="Proteomes" id="UP000667802"/>
    </source>
</evidence>
<name>A0AAP5MC02_9CYAN</name>
<protein>
    <submittedName>
        <fullName evidence="2">Iron-containing redox enzyme family protein</fullName>
    </submittedName>
</protein>
<dbReference type="GO" id="GO:0016491">
    <property type="term" value="F:oxidoreductase activity"/>
    <property type="evidence" value="ECO:0007669"/>
    <property type="project" value="UniProtKB-KW"/>
</dbReference>
<reference evidence="3" key="1">
    <citation type="journal article" date="2021" name="Science">
        <title>Hunting the eagle killer: A cyanobacterial neurotoxin causes vacuolar myelinopathy.</title>
        <authorList>
            <person name="Breinlinger S."/>
            <person name="Phillips T.J."/>
            <person name="Haram B.N."/>
            <person name="Mares J."/>
            <person name="Martinez Yerena J.A."/>
            <person name="Hrouzek P."/>
            <person name="Sobotka R."/>
            <person name="Henderson W.M."/>
            <person name="Schmieder P."/>
            <person name="Williams S.M."/>
            <person name="Lauderdale J.D."/>
            <person name="Wilde H.D."/>
            <person name="Gerrin W."/>
            <person name="Kust A."/>
            <person name="Washington J.W."/>
            <person name="Wagner C."/>
            <person name="Geier B."/>
            <person name="Liebeke M."/>
            <person name="Enke H."/>
            <person name="Niedermeyer T.H.J."/>
            <person name="Wilde S.B."/>
        </authorList>
    </citation>
    <scope>NUCLEOTIDE SEQUENCE [LARGE SCALE GENOMIC DNA]</scope>
    <source>
        <strain evidence="3">Thurmond2011</strain>
    </source>
</reference>
<dbReference type="Proteomes" id="UP000667802">
    <property type="component" value="Unassembled WGS sequence"/>
</dbReference>
<accession>A0AAP5MC02</accession>
<proteinExistence type="predicted"/>
<dbReference type="PANTHER" id="PTHR40279">
    <property type="entry name" value="PQQC-LIKE PROTEIN"/>
    <property type="match status" value="1"/>
</dbReference>
<dbReference type="SUPFAM" id="SSF48613">
    <property type="entry name" value="Heme oxygenase-like"/>
    <property type="match status" value="1"/>
</dbReference>